<evidence type="ECO:0000313" key="6">
    <source>
        <dbReference type="Proteomes" id="UP001221413"/>
    </source>
</evidence>
<dbReference type="GO" id="GO:0003839">
    <property type="term" value="F:gamma-glutamylcyclotransferase activity"/>
    <property type="evidence" value="ECO:0007669"/>
    <property type="project" value="UniProtKB-EC"/>
</dbReference>
<proteinExistence type="predicted"/>
<dbReference type="EMBL" id="JAQGDS010000002">
    <property type="protein sequence ID" value="KAJ6263129.1"/>
    <property type="molecule type" value="Genomic_DNA"/>
</dbReference>
<gene>
    <name evidence="5" type="ORF">Dda_1689</name>
</gene>
<feature type="binding site" evidence="3">
    <location>
        <begin position="57"/>
        <end position="62"/>
    </location>
    <ligand>
        <name>substrate</name>
    </ligand>
</feature>
<evidence type="ECO:0000256" key="2">
    <source>
        <dbReference type="ARBA" id="ARBA00023239"/>
    </source>
</evidence>
<dbReference type="Gene3D" id="3.10.490.10">
    <property type="entry name" value="Gamma-glutamyl cyclotransferase-like"/>
    <property type="match status" value="1"/>
</dbReference>
<sequence>MATGLPDAVLSPSFPPSTRFRLIRPPPPAPPPPAPAHNQTLTDALERFSQEGPTVLYFAYGSNLSFAKMRRECPTARFCTRAYILGHRWFISSRGFANIVASPADLVWGNLYVMERGSDIPTDGQSRTELPDGRFRFNLTYIKQYMDVKVPCNTMCCVRDLRALVYVDLLNRTEGTPGLAYVAQVREGIRDAALKGMPFSYIRRYMLGPLGLDESVLAEVVQIAQAQYTANTSNAAGANNAANANNTAGASDAAGASNTAGTNNTAGTDNTAGGNSTAGGNNTAGGNSTAGGNNTTNGAT</sequence>
<evidence type="ECO:0000313" key="5">
    <source>
        <dbReference type="EMBL" id="KAJ6263129.1"/>
    </source>
</evidence>
<accession>A0AAD6J256</accession>
<feature type="region of interest" description="Disordered" evidence="4">
    <location>
        <begin position="248"/>
        <end position="300"/>
    </location>
</feature>
<dbReference type="AlphaFoldDB" id="A0AAD6J256"/>
<dbReference type="CDD" id="cd06661">
    <property type="entry name" value="GGCT_like"/>
    <property type="match status" value="1"/>
</dbReference>
<evidence type="ECO:0000256" key="3">
    <source>
        <dbReference type="PIRSR" id="PIRSR617939-2"/>
    </source>
</evidence>
<dbReference type="InterPro" id="IPR013024">
    <property type="entry name" value="GGCT-like"/>
</dbReference>
<dbReference type="SUPFAM" id="SSF110857">
    <property type="entry name" value="Gamma-glutamyl cyclotransferase-like"/>
    <property type="match status" value="1"/>
</dbReference>
<reference evidence="5" key="1">
    <citation type="submission" date="2023-01" db="EMBL/GenBank/DDBJ databases">
        <title>The chitinases involved in constricting ring structure development in the nematode-trapping fungus Drechslerella dactyloides.</title>
        <authorList>
            <person name="Wang R."/>
            <person name="Zhang L."/>
            <person name="Tang P."/>
            <person name="Li S."/>
            <person name="Liang L."/>
        </authorList>
    </citation>
    <scope>NUCLEOTIDE SEQUENCE</scope>
    <source>
        <strain evidence="5">YMF1.00031</strain>
    </source>
</reference>
<dbReference type="EC" id="4.3.2.9" evidence="1"/>
<dbReference type="PANTHER" id="PTHR12935">
    <property type="entry name" value="GAMMA-GLUTAMYLCYCLOTRANSFERASE"/>
    <property type="match status" value="1"/>
</dbReference>
<evidence type="ECO:0000256" key="1">
    <source>
        <dbReference type="ARBA" id="ARBA00012346"/>
    </source>
</evidence>
<dbReference type="PANTHER" id="PTHR12935:SF0">
    <property type="entry name" value="GAMMA-GLUTAMYLCYCLOTRANSFERASE"/>
    <property type="match status" value="1"/>
</dbReference>
<evidence type="ECO:0000256" key="4">
    <source>
        <dbReference type="SAM" id="MobiDB-lite"/>
    </source>
</evidence>
<comment type="caution">
    <text evidence="5">The sequence shown here is derived from an EMBL/GenBank/DDBJ whole genome shotgun (WGS) entry which is preliminary data.</text>
</comment>
<keyword evidence="2" id="KW-0456">Lyase</keyword>
<name>A0AAD6J256_DREDA</name>
<protein>
    <recommendedName>
        <fullName evidence="1">gamma-glutamylcyclotransferase</fullName>
        <ecNumber evidence="1">4.3.2.9</ecNumber>
    </recommendedName>
</protein>
<organism evidence="5 6">
    <name type="scientific">Drechslerella dactyloides</name>
    <name type="common">Nematode-trapping fungus</name>
    <name type="synonym">Arthrobotrys dactyloides</name>
    <dbReference type="NCBI Taxonomy" id="74499"/>
    <lineage>
        <taxon>Eukaryota</taxon>
        <taxon>Fungi</taxon>
        <taxon>Dikarya</taxon>
        <taxon>Ascomycota</taxon>
        <taxon>Pezizomycotina</taxon>
        <taxon>Orbiliomycetes</taxon>
        <taxon>Orbiliales</taxon>
        <taxon>Orbiliaceae</taxon>
        <taxon>Drechslerella</taxon>
    </lineage>
</organism>
<dbReference type="Proteomes" id="UP001221413">
    <property type="component" value="Unassembled WGS sequence"/>
</dbReference>
<dbReference type="InterPro" id="IPR036568">
    <property type="entry name" value="GGCT-like_sf"/>
</dbReference>
<dbReference type="InterPro" id="IPR017939">
    <property type="entry name" value="G-Glutamylcylcotransferase"/>
</dbReference>
<keyword evidence="6" id="KW-1185">Reference proteome</keyword>